<keyword evidence="5" id="KW-1185">Reference proteome</keyword>
<keyword evidence="1" id="KW-0813">Transport</keyword>
<dbReference type="EMBL" id="AGXG01000051">
    <property type="protein sequence ID" value="EIY32062.1"/>
    <property type="molecule type" value="Genomic_DNA"/>
</dbReference>
<dbReference type="Proteomes" id="UP000003741">
    <property type="component" value="Unassembled WGS sequence"/>
</dbReference>
<keyword evidence="1" id="KW-0472">Membrane</keyword>
<evidence type="ECO:0000313" key="4">
    <source>
        <dbReference type="EMBL" id="EIY32062.1"/>
    </source>
</evidence>
<feature type="signal peptide" evidence="2">
    <location>
        <begin position="1"/>
        <end position="25"/>
    </location>
</feature>
<feature type="chain" id="PRO_5003715846" description="TonB-dependent receptor plug domain-containing protein" evidence="2">
    <location>
        <begin position="26"/>
        <end position="207"/>
    </location>
</feature>
<evidence type="ECO:0000259" key="3">
    <source>
        <dbReference type="Pfam" id="PF07715"/>
    </source>
</evidence>
<dbReference type="InterPro" id="IPR012910">
    <property type="entry name" value="Plug_dom"/>
</dbReference>
<comment type="caution">
    <text evidence="4">The sequence shown here is derived from an EMBL/GenBank/DDBJ whole genome shotgun (WGS) entry which is preliminary data.</text>
</comment>
<keyword evidence="1" id="KW-0998">Cell outer membrane</keyword>
<evidence type="ECO:0000256" key="1">
    <source>
        <dbReference type="PROSITE-ProRule" id="PRU01360"/>
    </source>
</evidence>
<protein>
    <recommendedName>
        <fullName evidence="3">TonB-dependent receptor plug domain-containing protein</fullName>
    </recommendedName>
</protein>
<evidence type="ECO:0000256" key="2">
    <source>
        <dbReference type="SAM" id="SignalP"/>
    </source>
</evidence>
<dbReference type="Gene3D" id="2.60.40.1120">
    <property type="entry name" value="Carboxypeptidase-like, regulatory domain"/>
    <property type="match status" value="1"/>
</dbReference>
<dbReference type="AlphaFoldDB" id="I8W2Q7"/>
<comment type="similarity">
    <text evidence="1">Belongs to the TonB-dependent receptor family.</text>
</comment>
<dbReference type="InterPro" id="IPR037066">
    <property type="entry name" value="Plug_dom_sf"/>
</dbReference>
<dbReference type="InterPro" id="IPR008969">
    <property type="entry name" value="CarboxyPept-like_regulatory"/>
</dbReference>
<gene>
    <name evidence="4" type="ORF">HMPREF1062_02245</name>
</gene>
<dbReference type="GO" id="GO:0009279">
    <property type="term" value="C:cell outer membrane"/>
    <property type="evidence" value="ECO:0007669"/>
    <property type="project" value="UniProtKB-SubCell"/>
</dbReference>
<dbReference type="PATRIC" id="fig|997874.3.peg.2300"/>
<dbReference type="Pfam" id="PF13715">
    <property type="entry name" value="CarbopepD_reg_2"/>
    <property type="match status" value="1"/>
</dbReference>
<comment type="subcellular location">
    <subcellularLocation>
        <location evidence="1">Cell outer membrane</location>
        <topology evidence="1">Multi-pass membrane protein</topology>
    </subcellularLocation>
</comment>
<reference evidence="4 5" key="1">
    <citation type="submission" date="2012-02" db="EMBL/GenBank/DDBJ databases">
        <title>The Genome Sequence of Bacteroides cellulosilyticus CL02T12C19.</title>
        <authorList>
            <consortium name="The Broad Institute Genome Sequencing Platform"/>
            <person name="Earl A."/>
            <person name="Ward D."/>
            <person name="Feldgarden M."/>
            <person name="Gevers D."/>
            <person name="Zitomersky N.L."/>
            <person name="Coyne M.J."/>
            <person name="Comstock L.E."/>
            <person name="Young S.K."/>
            <person name="Zeng Q."/>
            <person name="Gargeya S."/>
            <person name="Fitzgerald M."/>
            <person name="Haas B."/>
            <person name="Abouelleil A."/>
            <person name="Alvarado L."/>
            <person name="Arachchi H.M."/>
            <person name="Berlin A."/>
            <person name="Chapman S.B."/>
            <person name="Gearin G."/>
            <person name="Goldberg J."/>
            <person name="Griggs A."/>
            <person name="Gujja S."/>
            <person name="Hansen M."/>
            <person name="Heiman D."/>
            <person name="Howarth C."/>
            <person name="Larimer J."/>
            <person name="Lui A."/>
            <person name="MacDonald P.J.P."/>
            <person name="McCowen C."/>
            <person name="Montmayeur A."/>
            <person name="Murphy C."/>
            <person name="Neiman D."/>
            <person name="Pearson M."/>
            <person name="Priest M."/>
            <person name="Roberts A."/>
            <person name="Saif S."/>
            <person name="Shea T."/>
            <person name="Sisk P."/>
            <person name="Stolte C."/>
            <person name="Sykes S."/>
            <person name="Wortman J."/>
            <person name="Nusbaum C."/>
            <person name="Birren B."/>
        </authorList>
    </citation>
    <scope>NUCLEOTIDE SEQUENCE [LARGE SCALE GENOMIC DNA]</scope>
    <source>
        <strain evidence="4 5">CL02T12C19</strain>
    </source>
</reference>
<dbReference type="PROSITE" id="PS52016">
    <property type="entry name" value="TONB_DEPENDENT_REC_3"/>
    <property type="match status" value="1"/>
</dbReference>
<sequence>MNLERLVQRTAATLLMSMICLISLAQSRTVSGVVLDSRGDPVIGANIRVVSDASIGTITDLDGKFSLAVPGTAKQLEISFIGMQTQTVSIVAGQPVHVTLAEDAEILDEVVVIGYQTVKRKDLTGSVASVSGEQIAAMPVANAAQALQGKLAGVNVTTQDGRPDAAVSIRVRGGGSISQSNDPLVLIDGVSGSLSDIPGDQIESIDV</sequence>
<dbReference type="InterPro" id="IPR039426">
    <property type="entry name" value="TonB-dep_rcpt-like"/>
</dbReference>
<dbReference type="SUPFAM" id="SSF56935">
    <property type="entry name" value="Porins"/>
    <property type="match status" value="1"/>
</dbReference>
<evidence type="ECO:0000313" key="5">
    <source>
        <dbReference type="Proteomes" id="UP000003741"/>
    </source>
</evidence>
<organism evidence="4 5">
    <name type="scientific">Bacteroides cellulosilyticus CL02T12C19</name>
    <dbReference type="NCBI Taxonomy" id="997874"/>
    <lineage>
        <taxon>Bacteria</taxon>
        <taxon>Pseudomonadati</taxon>
        <taxon>Bacteroidota</taxon>
        <taxon>Bacteroidia</taxon>
        <taxon>Bacteroidales</taxon>
        <taxon>Bacteroidaceae</taxon>
        <taxon>Bacteroides</taxon>
    </lineage>
</organism>
<dbReference type="Pfam" id="PF07715">
    <property type="entry name" value="Plug"/>
    <property type="match status" value="1"/>
</dbReference>
<feature type="domain" description="TonB-dependent receptor plug" evidence="3">
    <location>
        <begin position="120"/>
        <end position="207"/>
    </location>
</feature>
<accession>I8W2Q7</accession>
<keyword evidence="1" id="KW-1134">Transmembrane beta strand</keyword>
<dbReference type="SUPFAM" id="SSF49464">
    <property type="entry name" value="Carboxypeptidase regulatory domain-like"/>
    <property type="match status" value="1"/>
</dbReference>
<dbReference type="HOGENOM" id="CLU_004317_3_4_10"/>
<keyword evidence="2" id="KW-0732">Signal</keyword>
<dbReference type="Gene3D" id="2.170.130.10">
    <property type="entry name" value="TonB-dependent receptor, plug domain"/>
    <property type="match status" value="1"/>
</dbReference>
<keyword evidence="1" id="KW-0812">Transmembrane</keyword>
<name>I8W2Q7_9BACE</name>
<proteinExistence type="inferred from homology"/>